<dbReference type="AlphaFoldDB" id="A0A4U5JVE4"/>
<dbReference type="SUPFAM" id="SSF54427">
    <property type="entry name" value="NTF2-like"/>
    <property type="match status" value="1"/>
</dbReference>
<comment type="caution">
    <text evidence="2">The sequence shown here is derived from an EMBL/GenBank/DDBJ whole genome shotgun (WGS) entry which is preliminary data.</text>
</comment>
<dbReference type="InterPro" id="IPR027843">
    <property type="entry name" value="DUF4440"/>
</dbReference>
<name>A0A4U5JVE4_9GAMM</name>
<dbReference type="RefSeq" id="WP_137266089.1">
    <property type="nucleotide sequence ID" value="NZ_SZUA01000001.1"/>
</dbReference>
<accession>A0A4U5JVE4</accession>
<dbReference type="Gene3D" id="3.10.450.50">
    <property type="match status" value="1"/>
</dbReference>
<keyword evidence="3" id="KW-1185">Reference proteome</keyword>
<protein>
    <submittedName>
        <fullName evidence="2">Nuclear transport factor 2 family protein</fullName>
    </submittedName>
</protein>
<evidence type="ECO:0000313" key="3">
    <source>
        <dbReference type="Proteomes" id="UP000308707"/>
    </source>
</evidence>
<sequence>MSAVPLPSRHSETKLRRLNSEYVEAFLNSDVDWYERHLASDFRCILPDGSLIDRARFLAETRQAAGMKAFDVEDVTVQFEGDTAIVQARTVYEKADGGRGQSLYTDVWIGRDGRWQALLAHITAVSAGS</sequence>
<dbReference type="Proteomes" id="UP000308707">
    <property type="component" value="Unassembled WGS sequence"/>
</dbReference>
<organism evidence="2 3">
    <name type="scientific">Luteimonas gilva</name>
    <dbReference type="NCBI Taxonomy" id="2572684"/>
    <lineage>
        <taxon>Bacteria</taxon>
        <taxon>Pseudomonadati</taxon>
        <taxon>Pseudomonadota</taxon>
        <taxon>Gammaproteobacteria</taxon>
        <taxon>Lysobacterales</taxon>
        <taxon>Lysobacteraceae</taxon>
        <taxon>Luteimonas</taxon>
    </lineage>
</organism>
<dbReference type="EMBL" id="SZUA01000001">
    <property type="protein sequence ID" value="TKR33884.1"/>
    <property type="molecule type" value="Genomic_DNA"/>
</dbReference>
<feature type="domain" description="DUF4440" evidence="1">
    <location>
        <begin position="15"/>
        <end position="116"/>
    </location>
</feature>
<proteinExistence type="predicted"/>
<dbReference type="Pfam" id="PF14534">
    <property type="entry name" value="DUF4440"/>
    <property type="match status" value="1"/>
</dbReference>
<dbReference type="OrthoDB" id="5956292at2"/>
<evidence type="ECO:0000313" key="2">
    <source>
        <dbReference type="EMBL" id="TKR33884.1"/>
    </source>
</evidence>
<gene>
    <name evidence="2" type="ORF">FCE95_06330</name>
</gene>
<evidence type="ECO:0000259" key="1">
    <source>
        <dbReference type="Pfam" id="PF14534"/>
    </source>
</evidence>
<dbReference type="InterPro" id="IPR032710">
    <property type="entry name" value="NTF2-like_dom_sf"/>
</dbReference>
<reference evidence="2 3" key="1">
    <citation type="submission" date="2019-04" db="EMBL/GenBank/DDBJ databases">
        <title>Reference strain of H23.</title>
        <authorList>
            <person name="Luo X."/>
        </authorList>
    </citation>
    <scope>NUCLEOTIDE SEQUENCE [LARGE SCALE GENOMIC DNA]</scope>
    <source>
        <strain evidence="2 3">H23</strain>
    </source>
</reference>